<dbReference type="EMBL" id="CAJVPI010000054">
    <property type="protein sequence ID" value="CAG8468018.1"/>
    <property type="molecule type" value="Genomic_DNA"/>
</dbReference>
<dbReference type="Gene3D" id="2.130.10.80">
    <property type="entry name" value="Galactose oxidase/kelch, beta-propeller"/>
    <property type="match status" value="1"/>
</dbReference>
<proteinExistence type="predicted"/>
<dbReference type="PANTHER" id="PTHR32208">
    <property type="entry name" value="SECRETED PROTEIN-RELATED"/>
    <property type="match status" value="1"/>
</dbReference>
<feature type="signal peptide" evidence="4">
    <location>
        <begin position="1"/>
        <end position="22"/>
    </location>
</feature>
<dbReference type="InterPro" id="IPR036861">
    <property type="entry name" value="Endochitinase-like_sf"/>
</dbReference>
<dbReference type="AlphaFoldDB" id="A0A9N8VXQ8"/>
<accession>A0A9N8VXQ8</accession>
<dbReference type="Proteomes" id="UP000789739">
    <property type="component" value="Unassembled WGS sequence"/>
</dbReference>
<dbReference type="InterPro" id="IPR015202">
    <property type="entry name" value="GO-like_E_set"/>
</dbReference>
<dbReference type="InterPro" id="IPR011043">
    <property type="entry name" value="Gal_Oxase/kelch_b-propeller"/>
</dbReference>
<sequence length="626" mass="67153">MKSIKLLSLSLLAFALLDAAVAQNCGKNIGASCGDPTEPCCSSYGWCGSTPAHCQTGCDPVYSFNKQCVVPGGSAPPPPPPPSAGQPLIPKGPVTGNNLKGTWQVIGHTGIAAMHIVLTSPNKILIIDKAEKNPFAITSDGLNAHSVEYDLNTNLFRVLDLRTNTFCSAGSFLGNGTLLETGGAEDTPGDIKSANGFQTVRQYTPCMDGTCNWLEWPTYLNSARWYNGMASLPDGRVFILGGSTKGAGVNTVSIQNPTFEFYPKDTSPPGVPIQFLIDTFPYNLYPVIHVVPGPASQNTLFLFANNKAVLWDYITKTEIKKLPDLPGPPRSYPLTGSSVLLPLDYKNGYTPVVMICGGSNEISNNSPAANSCGRINLADPNPTWEMDTFGGFARVMPDVVYLADGTVLWLNGAGKGHAGYDKIGRSGARIHLADNPVLTPVLYNPAAKSWTQLFPTTIPRMYHSSATLIPDGSVFVSGSNPNSDYLPDGVFRTEYRAERFAPPYLLTTVPQPKITMVAGSTKLISETPIRVKYGKRVIVTATVSTSAGNPKFTAALINPGFSTHSQHMSMRYVKIKVTGALQTGNTFNVEVQMPPNANVLPPGRVYLFLLNKGKPAKKAVEVFIEV</sequence>
<evidence type="ECO:0000256" key="4">
    <source>
        <dbReference type="SAM" id="SignalP"/>
    </source>
</evidence>
<dbReference type="InterPro" id="IPR001002">
    <property type="entry name" value="Chitin-bd_1"/>
</dbReference>
<dbReference type="CDD" id="cd02851">
    <property type="entry name" value="E_set_GO_C"/>
    <property type="match status" value="1"/>
</dbReference>
<dbReference type="Pfam" id="PF07250">
    <property type="entry name" value="Glyoxal_oxid_N"/>
    <property type="match status" value="1"/>
</dbReference>
<dbReference type="GO" id="GO:0008061">
    <property type="term" value="F:chitin binding"/>
    <property type="evidence" value="ECO:0007669"/>
    <property type="project" value="UniProtKB-UniRule"/>
</dbReference>
<dbReference type="PROSITE" id="PS50941">
    <property type="entry name" value="CHIT_BIND_I_2"/>
    <property type="match status" value="1"/>
</dbReference>
<dbReference type="Gene3D" id="3.30.60.10">
    <property type="entry name" value="Endochitinase-like"/>
    <property type="match status" value="1"/>
</dbReference>
<evidence type="ECO:0000313" key="7">
    <source>
        <dbReference type="Proteomes" id="UP000789739"/>
    </source>
</evidence>
<keyword evidence="3" id="KW-1015">Disulfide bond</keyword>
<keyword evidence="2 4" id="KW-0732">Signal</keyword>
<keyword evidence="7" id="KW-1185">Reference proteome</keyword>
<dbReference type="Gene3D" id="2.60.40.10">
    <property type="entry name" value="Immunoglobulins"/>
    <property type="match status" value="1"/>
</dbReference>
<comment type="caution">
    <text evidence="3">Lacks conserved residue(s) required for the propagation of feature annotation.</text>
</comment>
<dbReference type="SUPFAM" id="SSF57016">
    <property type="entry name" value="Plant lectins/antimicrobial peptides"/>
    <property type="match status" value="1"/>
</dbReference>
<reference evidence="6" key="1">
    <citation type="submission" date="2021-06" db="EMBL/GenBank/DDBJ databases">
        <authorList>
            <person name="Kallberg Y."/>
            <person name="Tangrot J."/>
            <person name="Rosling A."/>
        </authorList>
    </citation>
    <scope>NUCLEOTIDE SEQUENCE</scope>
    <source>
        <strain evidence="6">BR232B</strain>
    </source>
</reference>
<dbReference type="SUPFAM" id="SSF81296">
    <property type="entry name" value="E set domains"/>
    <property type="match status" value="1"/>
</dbReference>
<evidence type="ECO:0000313" key="6">
    <source>
        <dbReference type="EMBL" id="CAG8468018.1"/>
    </source>
</evidence>
<feature type="chain" id="PRO_5040155111" evidence="4">
    <location>
        <begin position="23"/>
        <end position="626"/>
    </location>
</feature>
<evidence type="ECO:0000256" key="3">
    <source>
        <dbReference type="PROSITE-ProRule" id="PRU00261"/>
    </source>
</evidence>
<evidence type="ECO:0000259" key="5">
    <source>
        <dbReference type="PROSITE" id="PS50941"/>
    </source>
</evidence>
<name>A0A9N8VXQ8_9GLOM</name>
<evidence type="ECO:0000256" key="1">
    <source>
        <dbReference type="ARBA" id="ARBA00022669"/>
    </source>
</evidence>
<dbReference type="PANTHER" id="PTHR32208:SF21">
    <property type="entry name" value="LOW QUALITY PROTEIN: ALDEHYDE OXIDASE GLOX-LIKE"/>
    <property type="match status" value="1"/>
</dbReference>
<feature type="domain" description="Chitin-binding type-1" evidence="5">
    <location>
        <begin position="22"/>
        <end position="70"/>
    </location>
</feature>
<organism evidence="6 7">
    <name type="scientific">Paraglomus brasilianum</name>
    <dbReference type="NCBI Taxonomy" id="144538"/>
    <lineage>
        <taxon>Eukaryota</taxon>
        <taxon>Fungi</taxon>
        <taxon>Fungi incertae sedis</taxon>
        <taxon>Mucoromycota</taxon>
        <taxon>Glomeromycotina</taxon>
        <taxon>Glomeromycetes</taxon>
        <taxon>Paraglomerales</taxon>
        <taxon>Paraglomeraceae</taxon>
        <taxon>Paraglomus</taxon>
    </lineage>
</organism>
<dbReference type="OrthoDB" id="2019572at2759"/>
<gene>
    <name evidence="6" type="ORF">PBRASI_LOCUS930</name>
</gene>
<dbReference type="SUPFAM" id="SSF50965">
    <property type="entry name" value="Galactose oxidase, central domain"/>
    <property type="match status" value="1"/>
</dbReference>
<dbReference type="InterPro" id="IPR037293">
    <property type="entry name" value="Gal_Oxidase_central_sf"/>
</dbReference>
<comment type="caution">
    <text evidence="6">The sequence shown here is derived from an EMBL/GenBank/DDBJ whole genome shotgun (WGS) entry which is preliminary data.</text>
</comment>
<dbReference type="InterPro" id="IPR009880">
    <property type="entry name" value="Glyoxal_oxidase_N"/>
</dbReference>
<feature type="disulfide bond" evidence="3">
    <location>
        <begin position="40"/>
        <end position="54"/>
    </location>
</feature>
<dbReference type="Pfam" id="PF09118">
    <property type="entry name" value="GO-like_E_set"/>
    <property type="match status" value="1"/>
</dbReference>
<dbReference type="InterPro" id="IPR014756">
    <property type="entry name" value="Ig_E-set"/>
</dbReference>
<evidence type="ECO:0000256" key="2">
    <source>
        <dbReference type="ARBA" id="ARBA00022729"/>
    </source>
</evidence>
<keyword evidence="1 3" id="KW-0147">Chitin-binding</keyword>
<dbReference type="CDD" id="cd11618">
    <property type="entry name" value="ChtBD1_1"/>
    <property type="match status" value="1"/>
</dbReference>
<protein>
    <submittedName>
        <fullName evidence="6">8617_t:CDS:1</fullName>
    </submittedName>
</protein>
<dbReference type="InterPro" id="IPR013783">
    <property type="entry name" value="Ig-like_fold"/>
</dbReference>